<feature type="transmembrane region" description="Helical" evidence="1">
    <location>
        <begin position="6"/>
        <end position="26"/>
    </location>
</feature>
<sequence length="346" mass="36894">MHLRSWLKNGAALIILALIASFGIIFNSATSWLVTDAAMVVALILALSLVWPLGTLRASGDETTAADDATGPQLTLSGPGFFPLLALRQGKQTLARQAYVGRPVQAMLPKPLARGRYEALPLRVVCGDPFGWTEKRRGLKLREPLVVGPRRELALSSAVHGVLTRLLNQNAPSGDAPSFDLRAFREYVPGDPVNAIDWKATAKRDEMIVRLDEPEERPHWQGVLLAEDAPLFENLLGVFVTLSTRGDLWQNAVVLDEAIHPVPTGAALATLAPVAHAEVAQLATLPQQGLIIFASADMTVASLGAIAEKRPVILVQLSRGEKGRVQATISAGSWATIVEGGGGNAA</sequence>
<dbReference type="Proteomes" id="UP001597192">
    <property type="component" value="Unassembled WGS sequence"/>
</dbReference>
<feature type="transmembrane region" description="Helical" evidence="1">
    <location>
        <begin position="33"/>
        <end position="54"/>
    </location>
</feature>
<dbReference type="Pfam" id="PF01882">
    <property type="entry name" value="DUF58"/>
    <property type="match status" value="1"/>
</dbReference>
<dbReference type="PANTHER" id="PTHR34351">
    <property type="entry name" value="SLR1927 PROTEIN-RELATED"/>
    <property type="match status" value="1"/>
</dbReference>
<evidence type="ECO:0000259" key="2">
    <source>
        <dbReference type="Pfam" id="PF01882"/>
    </source>
</evidence>
<dbReference type="InterPro" id="IPR002881">
    <property type="entry name" value="DUF58"/>
</dbReference>
<evidence type="ECO:0000313" key="3">
    <source>
        <dbReference type="EMBL" id="MFD1432868.1"/>
    </source>
</evidence>
<reference evidence="4" key="1">
    <citation type="journal article" date="2019" name="Int. J. Syst. Evol. Microbiol.">
        <title>The Global Catalogue of Microorganisms (GCM) 10K type strain sequencing project: providing services to taxonomists for standard genome sequencing and annotation.</title>
        <authorList>
            <consortium name="The Broad Institute Genomics Platform"/>
            <consortium name="The Broad Institute Genome Sequencing Center for Infectious Disease"/>
            <person name="Wu L."/>
            <person name="Ma J."/>
        </authorList>
    </citation>
    <scope>NUCLEOTIDE SEQUENCE [LARGE SCALE GENOMIC DNA]</scope>
    <source>
        <strain evidence="4">CCM 8947</strain>
    </source>
</reference>
<dbReference type="PANTHER" id="PTHR34351:SF2">
    <property type="entry name" value="DUF58 DOMAIN-CONTAINING PROTEIN"/>
    <property type="match status" value="1"/>
</dbReference>
<evidence type="ECO:0000313" key="4">
    <source>
        <dbReference type="Proteomes" id="UP001597192"/>
    </source>
</evidence>
<evidence type="ECO:0000256" key="1">
    <source>
        <dbReference type="SAM" id="Phobius"/>
    </source>
</evidence>
<keyword evidence="1" id="KW-1133">Transmembrane helix</keyword>
<gene>
    <name evidence="3" type="ORF">ACFQ47_09335</name>
</gene>
<keyword evidence="1" id="KW-0812">Transmembrane</keyword>
<dbReference type="EMBL" id="JBHTOG010000045">
    <property type="protein sequence ID" value="MFD1432868.1"/>
    <property type="molecule type" value="Genomic_DNA"/>
</dbReference>
<keyword evidence="1" id="KW-0472">Membrane</keyword>
<accession>A0ABW4CRB1</accession>
<feature type="domain" description="DUF58" evidence="2">
    <location>
        <begin position="184"/>
        <end position="215"/>
    </location>
</feature>
<name>A0ABW4CRB1_9LACO</name>
<proteinExistence type="predicted"/>
<keyword evidence="4" id="KW-1185">Reference proteome</keyword>
<protein>
    <submittedName>
        <fullName evidence="3">DUF58 domain-containing protein</fullName>
    </submittedName>
</protein>
<comment type="caution">
    <text evidence="3">The sequence shown here is derived from an EMBL/GenBank/DDBJ whole genome shotgun (WGS) entry which is preliminary data.</text>
</comment>
<organism evidence="3 4">
    <name type="scientific">Lacticaseibacillus yichunensis</name>
    <dbReference type="NCBI Taxonomy" id="2486015"/>
    <lineage>
        <taxon>Bacteria</taxon>
        <taxon>Bacillati</taxon>
        <taxon>Bacillota</taxon>
        <taxon>Bacilli</taxon>
        <taxon>Lactobacillales</taxon>
        <taxon>Lactobacillaceae</taxon>
        <taxon>Lacticaseibacillus</taxon>
    </lineage>
</organism>
<dbReference type="RefSeq" id="WP_125697993.1">
    <property type="nucleotide sequence ID" value="NZ_JBHTOG010000045.1"/>
</dbReference>